<feature type="transmembrane region" description="Helical" evidence="1">
    <location>
        <begin position="140"/>
        <end position="161"/>
    </location>
</feature>
<gene>
    <name evidence="3" type="ORF">CYD53_13137</name>
</gene>
<keyword evidence="1" id="KW-1133">Transmembrane helix</keyword>
<evidence type="ECO:0000313" key="3">
    <source>
        <dbReference type="EMBL" id="POR45670.1"/>
    </source>
</evidence>
<proteinExistence type="predicted"/>
<reference evidence="3 4" key="1">
    <citation type="submission" date="2018-01" db="EMBL/GenBank/DDBJ databases">
        <title>Genomic Encyclopedia of Type Strains, Phase III (KMG-III): the genomes of soil and plant-associated and newly described type strains.</title>
        <authorList>
            <person name="Whitman W."/>
        </authorList>
    </citation>
    <scope>NUCLEOTIDE SEQUENCE [LARGE SCALE GENOMIC DNA]</scope>
    <source>
        <strain evidence="3 4">1131</strain>
    </source>
</reference>
<accession>A0A2S4LTB0</accession>
<dbReference type="PANTHER" id="PTHR33741">
    <property type="entry name" value="TRANSMEMBRANE PROTEIN DDB_G0269096-RELATED"/>
    <property type="match status" value="1"/>
</dbReference>
<name>A0A2S4LTB0_9HYPH</name>
<organism evidence="3 4">
    <name type="scientific">Bosea psychrotolerans</name>
    <dbReference type="NCBI Taxonomy" id="1871628"/>
    <lineage>
        <taxon>Bacteria</taxon>
        <taxon>Pseudomonadati</taxon>
        <taxon>Pseudomonadota</taxon>
        <taxon>Alphaproteobacteria</taxon>
        <taxon>Hyphomicrobiales</taxon>
        <taxon>Boseaceae</taxon>
        <taxon>Bosea</taxon>
    </lineage>
</organism>
<feature type="transmembrane region" description="Helical" evidence="1">
    <location>
        <begin position="28"/>
        <end position="47"/>
    </location>
</feature>
<dbReference type="RefSeq" id="WP_103721435.1">
    <property type="nucleotide sequence ID" value="NZ_PQFZ01000031.1"/>
</dbReference>
<dbReference type="InterPro" id="IPR007065">
    <property type="entry name" value="HPP"/>
</dbReference>
<feature type="transmembrane region" description="Helical" evidence="1">
    <location>
        <begin position="79"/>
        <end position="96"/>
    </location>
</feature>
<evidence type="ECO:0000259" key="2">
    <source>
        <dbReference type="Pfam" id="PF04982"/>
    </source>
</evidence>
<evidence type="ECO:0000313" key="4">
    <source>
        <dbReference type="Proteomes" id="UP000236919"/>
    </source>
</evidence>
<dbReference type="Pfam" id="PF04982">
    <property type="entry name" value="TM_HPP"/>
    <property type="match status" value="1"/>
</dbReference>
<protein>
    <submittedName>
        <fullName evidence="3">HPP family protein</fullName>
    </submittedName>
</protein>
<dbReference type="AlphaFoldDB" id="A0A2S4LTB0"/>
<feature type="transmembrane region" description="Helical" evidence="1">
    <location>
        <begin position="53"/>
        <end position="72"/>
    </location>
</feature>
<dbReference type="InterPro" id="IPR058581">
    <property type="entry name" value="TM_HPP"/>
</dbReference>
<dbReference type="OrthoDB" id="9811720at2"/>
<sequence>MADTSPAWRDAFRNRLSPARALPRRLRLGVLGGLGTSLAIGAMEFIANHFGKPLALIPFVTSIVLVLCLPTAEPARPRALIGGHLVASLVGYGVFWLLGDTALAVALAVGLSATAMHLTRTMHPPAGIDPLLIVHQQLGLDFLGFVVIPGALLLAGFAALWSRISRASAP</sequence>
<keyword evidence="1" id="KW-0472">Membrane</keyword>
<keyword evidence="4" id="KW-1185">Reference proteome</keyword>
<keyword evidence="1" id="KW-0812">Transmembrane</keyword>
<dbReference type="Proteomes" id="UP000236919">
    <property type="component" value="Unassembled WGS sequence"/>
</dbReference>
<dbReference type="PANTHER" id="PTHR33741:SF5">
    <property type="entry name" value="TRANSMEMBRANE PROTEIN DDB_G0269096-RELATED"/>
    <property type="match status" value="1"/>
</dbReference>
<evidence type="ECO:0000256" key="1">
    <source>
        <dbReference type="SAM" id="Phobius"/>
    </source>
</evidence>
<comment type="caution">
    <text evidence="3">The sequence shown here is derived from an EMBL/GenBank/DDBJ whole genome shotgun (WGS) entry which is preliminary data.</text>
</comment>
<feature type="domain" description="HPP transmembrane region" evidence="2">
    <location>
        <begin position="30"/>
        <end position="166"/>
    </location>
</feature>
<dbReference type="EMBL" id="PQFZ01000031">
    <property type="protein sequence ID" value="POR45670.1"/>
    <property type="molecule type" value="Genomic_DNA"/>
</dbReference>